<keyword evidence="4 9" id="KW-0812">Transmembrane</keyword>
<dbReference type="Proteomes" id="UP000675968">
    <property type="component" value="Unassembled WGS sequence"/>
</dbReference>
<reference evidence="11" key="2">
    <citation type="submission" date="2021-05" db="EMBL/GenBank/DDBJ databases">
        <title>Protein family content uncovers lineage relationships and bacterial pathway maintenance mechanisms in DPANN archaea.</title>
        <authorList>
            <person name="Castelle C.J."/>
            <person name="Meheust R."/>
            <person name="Jaffe A.L."/>
            <person name="Seitz K."/>
            <person name="Gong X."/>
            <person name="Baker B.J."/>
            <person name="Banfield J.F."/>
        </authorList>
    </citation>
    <scope>NUCLEOTIDE SEQUENCE</scope>
    <source>
        <strain evidence="11">RIFCSPLOWO2_01_FULL_AR10_48_17</strain>
    </source>
</reference>
<feature type="domain" description="SLC41A/MgtE integral membrane" evidence="10">
    <location>
        <begin position="92"/>
        <end position="225"/>
    </location>
</feature>
<feature type="transmembrane region" description="Helical" evidence="9">
    <location>
        <begin position="81"/>
        <end position="99"/>
    </location>
</feature>
<dbReference type="AlphaFoldDB" id="A0A8T4LDP7"/>
<comment type="similarity">
    <text evidence="2">Belongs to the SLC41A transporter family.</text>
</comment>
<dbReference type="SUPFAM" id="SSF161093">
    <property type="entry name" value="MgtE membrane domain-like"/>
    <property type="match status" value="1"/>
</dbReference>
<comment type="caution">
    <text evidence="11">The sequence shown here is derived from an EMBL/GenBank/DDBJ whole genome shotgun (WGS) entry which is preliminary data.</text>
</comment>
<proteinExistence type="inferred from homology"/>
<evidence type="ECO:0000256" key="5">
    <source>
        <dbReference type="ARBA" id="ARBA00022842"/>
    </source>
</evidence>
<keyword evidence="7" id="KW-0406">Ion transport</keyword>
<name>A0A8T4LDP7_9ARCH</name>
<evidence type="ECO:0000256" key="6">
    <source>
        <dbReference type="ARBA" id="ARBA00022989"/>
    </source>
</evidence>
<gene>
    <name evidence="11" type="ORF">J4215_00360</name>
</gene>
<feature type="transmembrane region" description="Helical" evidence="9">
    <location>
        <begin position="170"/>
        <end position="197"/>
    </location>
</feature>
<dbReference type="Pfam" id="PF01769">
    <property type="entry name" value="MgtE"/>
    <property type="match status" value="1"/>
</dbReference>
<dbReference type="PANTHER" id="PTHR16228">
    <property type="entry name" value="DIVALENT CATION TRANSPORTER SOLUTE CARRIER FAMILY 41"/>
    <property type="match status" value="1"/>
</dbReference>
<dbReference type="GO" id="GO:0016020">
    <property type="term" value="C:membrane"/>
    <property type="evidence" value="ECO:0007669"/>
    <property type="project" value="UniProtKB-SubCell"/>
</dbReference>
<evidence type="ECO:0000256" key="8">
    <source>
        <dbReference type="ARBA" id="ARBA00023136"/>
    </source>
</evidence>
<dbReference type="PANTHER" id="PTHR16228:SF7">
    <property type="entry name" value="SLC41A_MGTE INTEGRAL MEMBRANE DOMAIN-CONTAINING PROTEIN"/>
    <property type="match status" value="1"/>
</dbReference>
<keyword evidence="3" id="KW-0813">Transport</keyword>
<keyword evidence="8 9" id="KW-0472">Membrane</keyword>
<evidence type="ECO:0000256" key="3">
    <source>
        <dbReference type="ARBA" id="ARBA00022448"/>
    </source>
</evidence>
<protein>
    <submittedName>
        <fullName evidence="11">Magnesium transporter</fullName>
    </submittedName>
</protein>
<dbReference type="InterPro" id="IPR036739">
    <property type="entry name" value="SLC41_membr_dom_sf"/>
</dbReference>
<dbReference type="GO" id="GO:0008324">
    <property type="term" value="F:monoatomic cation transmembrane transporter activity"/>
    <property type="evidence" value="ECO:0007669"/>
    <property type="project" value="InterPro"/>
</dbReference>
<dbReference type="InterPro" id="IPR045349">
    <property type="entry name" value="SLC41A1-3"/>
</dbReference>
<evidence type="ECO:0000259" key="10">
    <source>
        <dbReference type="Pfam" id="PF01769"/>
    </source>
</evidence>
<evidence type="ECO:0000256" key="9">
    <source>
        <dbReference type="SAM" id="Phobius"/>
    </source>
</evidence>
<evidence type="ECO:0000256" key="7">
    <source>
        <dbReference type="ARBA" id="ARBA00023065"/>
    </source>
</evidence>
<accession>A0A8T4LDP7</accession>
<dbReference type="InterPro" id="IPR006667">
    <property type="entry name" value="SLC41_membr_dom"/>
</dbReference>
<evidence type="ECO:0000256" key="4">
    <source>
        <dbReference type="ARBA" id="ARBA00022692"/>
    </source>
</evidence>
<keyword evidence="5" id="KW-0460">Magnesium</keyword>
<feature type="transmembrane region" description="Helical" evidence="9">
    <location>
        <begin position="206"/>
        <end position="230"/>
    </location>
</feature>
<dbReference type="Gene3D" id="1.10.357.20">
    <property type="entry name" value="SLC41 divalent cation transporters, integral membrane domain"/>
    <property type="match status" value="1"/>
</dbReference>
<sequence length="231" mass="25964">MKTIREHLEELRQIKRKEHHPLVHEIHVQHRISKKTLFYVKEYGPHSHIAHTIIKESWKILLFASVLSSFGGFALEQIKEIFISISPLIILLPALNGLIGDLGTIISSNFSTFLHEGKIGPHWWKNPELRKLFGQLFVIAVLFAGAGSLLAIVVSQFVGNAFDTAHAYKIFLIAFIDVVMLVVLLSLVAILAGLYFYHKGEDPNNFLIPITTSVADFGNMLLLVGLVILFF</sequence>
<evidence type="ECO:0000313" key="11">
    <source>
        <dbReference type="EMBL" id="MBS3061016.1"/>
    </source>
</evidence>
<keyword evidence="6 9" id="KW-1133">Transmembrane helix</keyword>
<comment type="subcellular location">
    <subcellularLocation>
        <location evidence="1">Membrane</location>
        <topology evidence="1">Multi-pass membrane protein</topology>
    </subcellularLocation>
</comment>
<evidence type="ECO:0000313" key="12">
    <source>
        <dbReference type="Proteomes" id="UP000675968"/>
    </source>
</evidence>
<evidence type="ECO:0000256" key="1">
    <source>
        <dbReference type="ARBA" id="ARBA00004141"/>
    </source>
</evidence>
<dbReference type="EMBL" id="JAGVWC010000004">
    <property type="protein sequence ID" value="MBS3061016.1"/>
    <property type="molecule type" value="Genomic_DNA"/>
</dbReference>
<reference evidence="11" key="1">
    <citation type="submission" date="2021-03" db="EMBL/GenBank/DDBJ databases">
        <authorList>
            <person name="Jaffe A."/>
        </authorList>
    </citation>
    <scope>NUCLEOTIDE SEQUENCE</scope>
    <source>
        <strain evidence="11">RIFCSPLOWO2_01_FULL_AR10_48_17</strain>
    </source>
</reference>
<evidence type="ECO:0000256" key="2">
    <source>
        <dbReference type="ARBA" id="ARBA00009749"/>
    </source>
</evidence>
<feature type="transmembrane region" description="Helical" evidence="9">
    <location>
        <begin position="132"/>
        <end position="158"/>
    </location>
</feature>
<organism evidence="11 12">
    <name type="scientific">Candidatus Iainarchaeum sp</name>
    <dbReference type="NCBI Taxonomy" id="3101447"/>
    <lineage>
        <taxon>Archaea</taxon>
        <taxon>Candidatus Iainarchaeota</taxon>
        <taxon>Candidatus Iainarchaeia</taxon>
        <taxon>Candidatus Iainarchaeales</taxon>
        <taxon>Candidatus Iainarchaeaceae</taxon>
        <taxon>Candidatus Iainarchaeum</taxon>
    </lineage>
</organism>